<dbReference type="SUPFAM" id="SSF75500">
    <property type="entry name" value="Putative transcriptional regulator TM1602, C-terminal domain"/>
    <property type="match status" value="1"/>
</dbReference>
<dbReference type="Pfam" id="PF02829">
    <property type="entry name" value="3H"/>
    <property type="match status" value="1"/>
</dbReference>
<dbReference type="InterPro" id="IPR035922">
    <property type="entry name" value="3H_dom_sf"/>
</dbReference>
<feature type="binding site" evidence="1">
    <location>
        <position position="85"/>
    </location>
    <ligand>
        <name>Ni(2+)</name>
        <dbReference type="ChEBI" id="CHEBI:49786"/>
    </ligand>
</feature>
<feature type="binding site" evidence="1">
    <location>
        <position position="154"/>
    </location>
    <ligand>
        <name>Ni(2+)</name>
        <dbReference type="ChEBI" id="CHEBI:49786"/>
    </ligand>
</feature>
<feature type="domain" description="3H" evidence="2">
    <location>
        <begin position="82"/>
        <end position="176"/>
    </location>
</feature>
<dbReference type="OrthoDB" id="9792661at2"/>
<reference evidence="4 5" key="1">
    <citation type="submission" date="2011-04" db="EMBL/GenBank/DDBJ databases">
        <title>The Genome Sequence of Clostridium citroniae WAL-19142.</title>
        <authorList>
            <consortium name="The Broad Institute Genome Sequencing Platform"/>
            <person name="Earl A."/>
            <person name="Ward D."/>
            <person name="Feldgarden M."/>
            <person name="Gevers D."/>
            <person name="Warren Y.A."/>
            <person name="Tyrrell K.L."/>
            <person name="Citron D.M."/>
            <person name="Goldstein E.J."/>
            <person name="Daigneault M."/>
            <person name="Allen-Vercoe E."/>
            <person name="Young S.K."/>
            <person name="Zeng Q."/>
            <person name="Gargeya S."/>
            <person name="Fitzgerald M."/>
            <person name="Haas B."/>
            <person name="Abouelleil A."/>
            <person name="Alvarado L."/>
            <person name="Arachchi H.M."/>
            <person name="Berlin A."/>
            <person name="Brown A."/>
            <person name="Chapman S.B."/>
            <person name="Chen Z."/>
            <person name="Dunbar C."/>
            <person name="Freedman E."/>
            <person name="Gearin G."/>
            <person name="Gellesch M."/>
            <person name="Goldberg J."/>
            <person name="Griggs A."/>
            <person name="Gujja S."/>
            <person name="Heilman E.R."/>
            <person name="Heiman D."/>
            <person name="Howarth C."/>
            <person name="Larson L."/>
            <person name="Lui A."/>
            <person name="MacDonald P.J."/>
            <person name="Mehta T."/>
            <person name="Montmayeur A."/>
            <person name="Murphy C."/>
            <person name="Neiman D."/>
            <person name="Pearson M."/>
            <person name="Priest M."/>
            <person name="Roberts A."/>
            <person name="Saif S."/>
            <person name="Shea T."/>
            <person name="Shenoy N."/>
            <person name="Sisk P."/>
            <person name="Stolte C."/>
            <person name="Sykes S."/>
            <person name="White J."/>
            <person name="Yandava C."/>
            <person name="Wortman J."/>
            <person name="Nusbaum C."/>
            <person name="Birren B."/>
        </authorList>
    </citation>
    <scope>NUCLEOTIDE SEQUENCE [LARGE SCALE GENOMIC DNA]</scope>
    <source>
        <strain evidence="4 5">WAL-19142</strain>
    </source>
</reference>
<dbReference type="InterPro" id="IPR036390">
    <property type="entry name" value="WH_DNA-bd_sf"/>
</dbReference>
<dbReference type="RefSeq" id="WP_045093465.1">
    <property type="nucleotide sequence ID" value="NZ_KQ235877.1"/>
</dbReference>
<gene>
    <name evidence="4" type="ORF">HMPREF9470_01628</name>
</gene>
<dbReference type="InterPro" id="IPR004173">
    <property type="entry name" value="3H_domain"/>
</dbReference>
<protein>
    <submittedName>
        <fullName evidence="4">Uncharacterized protein</fullName>
    </submittedName>
</protein>
<dbReference type="Gene3D" id="1.10.10.10">
    <property type="entry name" value="Winged helix-like DNA-binding domain superfamily/Winged helix DNA-binding domain"/>
    <property type="match status" value="1"/>
</dbReference>
<dbReference type="EMBL" id="ADLK01000015">
    <property type="protein sequence ID" value="KMW21523.1"/>
    <property type="molecule type" value="Genomic_DNA"/>
</dbReference>
<dbReference type="PATRIC" id="fig|742734.4.peg.1744"/>
<keyword evidence="1" id="KW-0479">Metal-binding</keyword>
<dbReference type="PANTHER" id="PTHR40068:SF1">
    <property type="entry name" value="TRANSCRIPTION REPRESSOR NIAR-RELATED"/>
    <property type="match status" value="1"/>
</dbReference>
<feature type="domain" description="Helix-turn-helix type 11" evidence="3">
    <location>
        <begin position="13"/>
        <end position="65"/>
    </location>
</feature>
<dbReference type="InterPro" id="IPR036388">
    <property type="entry name" value="WH-like_DNA-bd_sf"/>
</dbReference>
<dbReference type="InterPro" id="IPR013196">
    <property type="entry name" value="HTH_11"/>
</dbReference>
<sequence length="179" mass="20134">MPAGRMMTEGEKRRMNILEILENRTAPVSGTELAGRLGVSRQVIVQDIALLRADNKEIMSTYRGYMFHNPDMGAGTCVRVFRVNHATEDTLDELQTIVDYGGKVLDVSVEHELYGHITVDLIINNRLDAAEFVANMKTSRDQPLKALTGGSHYHTVAAGEERYLQMIEDELEKKGYIQH</sequence>
<feature type="binding site" evidence="1">
    <location>
        <position position="93"/>
    </location>
    <ligand>
        <name>Ni(2+)</name>
        <dbReference type="ChEBI" id="CHEBI:49786"/>
    </ligand>
</feature>
<evidence type="ECO:0000313" key="5">
    <source>
        <dbReference type="Proteomes" id="UP000037392"/>
    </source>
</evidence>
<dbReference type="GO" id="GO:0046872">
    <property type="term" value="F:metal ion binding"/>
    <property type="evidence" value="ECO:0007669"/>
    <property type="project" value="UniProtKB-KW"/>
</dbReference>
<evidence type="ECO:0000259" key="2">
    <source>
        <dbReference type="Pfam" id="PF02829"/>
    </source>
</evidence>
<organism evidence="4 5">
    <name type="scientific">[Clostridium] citroniae WAL-19142</name>
    <dbReference type="NCBI Taxonomy" id="742734"/>
    <lineage>
        <taxon>Bacteria</taxon>
        <taxon>Bacillati</taxon>
        <taxon>Bacillota</taxon>
        <taxon>Clostridia</taxon>
        <taxon>Lachnospirales</taxon>
        <taxon>Lachnospiraceae</taxon>
        <taxon>Enterocloster</taxon>
    </lineage>
</organism>
<evidence type="ECO:0000259" key="3">
    <source>
        <dbReference type="Pfam" id="PF08279"/>
    </source>
</evidence>
<dbReference type="GeneID" id="93165218"/>
<evidence type="ECO:0000313" key="4">
    <source>
        <dbReference type="EMBL" id="KMW21523.1"/>
    </source>
</evidence>
<proteinExistence type="predicted"/>
<dbReference type="PIRSF" id="PIRSF037847">
    <property type="entry name" value="NiaR"/>
    <property type="match status" value="1"/>
</dbReference>
<name>A0A0J9C8R7_9FIRM</name>
<dbReference type="AlphaFoldDB" id="A0A0J9C8R7"/>
<dbReference type="InterPro" id="IPR026043">
    <property type="entry name" value="NadR"/>
</dbReference>
<accession>A0A0J9C8R7</accession>
<evidence type="ECO:0000256" key="1">
    <source>
        <dbReference type="PIRSR" id="PIRSR037847-1"/>
    </source>
</evidence>
<dbReference type="Pfam" id="PF08279">
    <property type="entry name" value="HTH_11"/>
    <property type="match status" value="1"/>
</dbReference>
<feature type="binding site" evidence="1">
    <location>
        <position position="152"/>
    </location>
    <ligand>
        <name>Ni(2+)</name>
        <dbReference type="ChEBI" id="CHEBI:49786"/>
    </ligand>
</feature>
<dbReference type="PANTHER" id="PTHR40068">
    <property type="entry name" value="TRANSCRIPTION REPRESSOR NIAR-RELATED"/>
    <property type="match status" value="1"/>
</dbReference>
<dbReference type="Gene3D" id="3.30.1340.20">
    <property type="entry name" value="3H domain"/>
    <property type="match status" value="1"/>
</dbReference>
<dbReference type="SUPFAM" id="SSF46785">
    <property type="entry name" value="Winged helix' DNA-binding domain"/>
    <property type="match status" value="1"/>
</dbReference>
<keyword evidence="1" id="KW-0533">Nickel</keyword>
<comment type="caution">
    <text evidence="4">The sequence shown here is derived from an EMBL/GenBank/DDBJ whole genome shotgun (WGS) entry which is preliminary data.</text>
</comment>
<dbReference type="Proteomes" id="UP000037392">
    <property type="component" value="Unassembled WGS sequence"/>
</dbReference>